<dbReference type="GO" id="GO:0000226">
    <property type="term" value="P:microtubule cytoskeleton organization"/>
    <property type="evidence" value="ECO:0007669"/>
    <property type="project" value="InterPro"/>
</dbReference>
<dbReference type="OMA" id="FITYVEE"/>
<keyword evidence="2" id="KW-0493">Microtubule</keyword>
<dbReference type="Gene3D" id="1.20.58.1520">
    <property type="match status" value="1"/>
</dbReference>
<feature type="coiled-coil region" evidence="3">
    <location>
        <begin position="58"/>
        <end position="85"/>
    </location>
</feature>
<dbReference type="OrthoDB" id="642895at2759"/>
<feature type="region of interest" description="Disordered" evidence="4">
    <location>
        <begin position="479"/>
        <end position="522"/>
    </location>
</feature>
<dbReference type="PANTHER" id="PTHR19321">
    <property type="entry name" value="PROTEIN REGULATOR OF CYTOKINESIS 1 PRC1-RELATED"/>
    <property type="match status" value="1"/>
</dbReference>
<dbReference type="GO" id="GO:0005737">
    <property type="term" value="C:cytoplasm"/>
    <property type="evidence" value="ECO:0007669"/>
    <property type="project" value="TreeGrafter"/>
</dbReference>
<dbReference type="PANTHER" id="PTHR19321:SF7">
    <property type="entry name" value="65-KDA MICROTUBULE-ASSOCIATED PROTEIN 3"/>
    <property type="match status" value="1"/>
</dbReference>
<feature type="compositionally biased region" description="Polar residues" evidence="4">
    <location>
        <begin position="644"/>
        <end position="655"/>
    </location>
</feature>
<accession>A0A834YJC5</accession>
<sequence length="664" mass="75137">MANKSCPFPIPHPHNNQFLRIGMTCGSLLHELEMIWNEVGECDDERDKRLLELEQECLEVYRRKINKANQSRVKLRQSIADAQTELSAICSAMGEQPMQMEQNAASLNEQLSAIIPQLGEMRKRKCDRWNQFLEVTEQIWKISNEIFRPVGCKMIMDESDLSLLRLEELQRQLQTLKKEKSDHLKQVLDRLSTLNSFCSVLGMDFKHTIDGVHPSLDNSEGSADITTETIEKLADAVQSLRGVEIERMKRLQDLTNIILKLWELMDVTIVEKQMFQDVVSKIDISEHEIREPAILSLDLIHSVEAEVLRPEKKKSSKIKDLVLKWRLELEDICRQTHIVAGTDWAAVKHAIIAIESGAVDPNYILEQIEAHLSKVKEEALGRKEIVEMVNKWLAACEEECWLEEYNRDEKRYNTGWGACVAQKHAEKARVTVTKLPATLEVLVSKTTEWEKEKGTDFIYDSVRLLSMVEENSILWQNKKKERQSKRENRTLQRQPLAEQKALYESKPGPLKKQKAKKVPRTSIVSANRRSSGAKFQYGSAAGAVISHPRGKSGQLQPNDSLISQQENYVAAFSSGERGSDISGIPIKQHCAHAREVDASIQRKPLTPVPALSLNVNTINMQQGVAKSTNGASLKNVPINSTMNSPSNWTSVTDIGNRTPKASAI</sequence>
<evidence type="ECO:0000256" key="4">
    <source>
        <dbReference type="SAM" id="MobiDB-lite"/>
    </source>
</evidence>
<comment type="caution">
    <text evidence="5">The sequence shown here is derived from an EMBL/GenBank/DDBJ whole genome shotgun (WGS) entry which is preliminary data.</text>
</comment>
<dbReference type="InterPro" id="IPR007145">
    <property type="entry name" value="MAP65_Ase1_PRC1"/>
</dbReference>
<keyword evidence="3" id="KW-0175">Coiled coil</keyword>
<reference evidence="5 6" key="1">
    <citation type="submission" date="2020-04" db="EMBL/GenBank/DDBJ databases">
        <title>Plant Genome Project.</title>
        <authorList>
            <person name="Zhang R.-G."/>
        </authorList>
    </citation>
    <scope>NUCLEOTIDE SEQUENCE [LARGE SCALE GENOMIC DNA]</scope>
    <source>
        <strain evidence="5">YNK0</strain>
        <tissue evidence="5">Leaf</tissue>
    </source>
</reference>
<feature type="coiled-coil region" evidence="3">
    <location>
        <begin position="159"/>
        <end position="186"/>
    </location>
</feature>
<comment type="similarity">
    <text evidence="1">Belongs to the MAP65/ASE1 family.</text>
</comment>
<keyword evidence="6" id="KW-1185">Reference proteome</keyword>
<dbReference type="EMBL" id="JABCRI010000021">
    <property type="protein sequence ID" value="KAF8380626.1"/>
    <property type="molecule type" value="Genomic_DNA"/>
</dbReference>
<feature type="region of interest" description="Disordered" evidence="4">
    <location>
        <begin position="644"/>
        <end position="664"/>
    </location>
</feature>
<dbReference type="Proteomes" id="UP000655225">
    <property type="component" value="Unassembled WGS sequence"/>
</dbReference>
<feature type="compositionally biased region" description="Basic residues" evidence="4">
    <location>
        <begin position="509"/>
        <end position="519"/>
    </location>
</feature>
<dbReference type="AlphaFoldDB" id="A0A834YJC5"/>
<evidence type="ECO:0000256" key="2">
    <source>
        <dbReference type="ARBA" id="ARBA00022701"/>
    </source>
</evidence>
<proteinExistence type="inferred from homology"/>
<dbReference type="Pfam" id="PF03999">
    <property type="entry name" value="MAP65_ASE1"/>
    <property type="match status" value="1"/>
</dbReference>
<dbReference type="GO" id="GO:0005819">
    <property type="term" value="C:spindle"/>
    <property type="evidence" value="ECO:0007669"/>
    <property type="project" value="TreeGrafter"/>
</dbReference>
<evidence type="ECO:0000313" key="6">
    <source>
        <dbReference type="Proteomes" id="UP000655225"/>
    </source>
</evidence>
<evidence type="ECO:0000256" key="1">
    <source>
        <dbReference type="ARBA" id="ARBA00006187"/>
    </source>
</evidence>
<name>A0A834YJC5_TETSI</name>
<organism evidence="5 6">
    <name type="scientific">Tetracentron sinense</name>
    <name type="common">Spur-leaf</name>
    <dbReference type="NCBI Taxonomy" id="13715"/>
    <lineage>
        <taxon>Eukaryota</taxon>
        <taxon>Viridiplantae</taxon>
        <taxon>Streptophyta</taxon>
        <taxon>Embryophyta</taxon>
        <taxon>Tracheophyta</taxon>
        <taxon>Spermatophyta</taxon>
        <taxon>Magnoliopsida</taxon>
        <taxon>Trochodendrales</taxon>
        <taxon>Trochodendraceae</taxon>
        <taxon>Tetracentron</taxon>
    </lineage>
</organism>
<protein>
    <submittedName>
        <fullName evidence="5">Uncharacterized protein</fullName>
    </submittedName>
</protein>
<gene>
    <name evidence="5" type="ORF">HHK36_028115</name>
</gene>
<evidence type="ECO:0000256" key="3">
    <source>
        <dbReference type="SAM" id="Coils"/>
    </source>
</evidence>
<dbReference type="GO" id="GO:0005874">
    <property type="term" value="C:microtubule"/>
    <property type="evidence" value="ECO:0007669"/>
    <property type="project" value="UniProtKB-KW"/>
</dbReference>
<evidence type="ECO:0000313" key="5">
    <source>
        <dbReference type="EMBL" id="KAF8380626.1"/>
    </source>
</evidence>
<dbReference type="GO" id="GO:0008017">
    <property type="term" value="F:microtubule binding"/>
    <property type="evidence" value="ECO:0007669"/>
    <property type="project" value="InterPro"/>
</dbReference>